<accession>A0A1D1Z2T1</accession>
<evidence type="ECO:0000313" key="3">
    <source>
        <dbReference type="EMBL" id="JAT61191.1"/>
    </source>
</evidence>
<proteinExistence type="inferred from homology"/>
<evidence type="ECO:0000256" key="2">
    <source>
        <dbReference type="ARBA" id="ARBA00022729"/>
    </source>
</evidence>
<gene>
    <name evidence="3" type="primary">csx2_2</name>
    <name evidence="3" type="ORF">g.147466</name>
</gene>
<dbReference type="Pfam" id="PF04885">
    <property type="entry name" value="Stig1"/>
    <property type="match status" value="1"/>
</dbReference>
<dbReference type="EMBL" id="GDJX01006745">
    <property type="protein sequence ID" value="JAT61191.1"/>
    <property type="molecule type" value="Transcribed_RNA"/>
</dbReference>
<reference evidence="3" key="1">
    <citation type="submission" date="2015-07" db="EMBL/GenBank/DDBJ databases">
        <title>Transcriptome Assembly of Anthurium amnicola.</title>
        <authorList>
            <person name="Suzuki J."/>
        </authorList>
    </citation>
    <scope>NUCLEOTIDE SEQUENCE</scope>
</reference>
<sequence length="180" mass="19928">MSSNTAIPQLCRHPIPTVQKFSSSSLYPIKAMELISRANLHAFFLFLLVSAPAFSRASAIATAPETSEDGDEAQQSKEPSYLQRFLSQMQYSPRAAMDCNQFPKVCHAEDSPGRHCCTNRCVNLRHDNLNCGHCGIKCEYGEACCHGRCVNTNYDQKNCGGCHRKCKKGSPCQYGMCSYA</sequence>
<comment type="similarity">
    <text evidence="1">Belongs to the STIG1 family.</text>
</comment>
<organism evidence="3">
    <name type="scientific">Anthurium amnicola</name>
    <dbReference type="NCBI Taxonomy" id="1678845"/>
    <lineage>
        <taxon>Eukaryota</taxon>
        <taxon>Viridiplantae</taxon>
        <taxon>Streptophyta</taxon>
        <taxon>Embryophyta</taxon>
        <taxon>Tracheophyta</taxon>
        <taxon>Spermatophyta</taxon>
        <taxon>Magnoliopsida</taxon>
        <taxon>Liliopsida</taxon>
        <taxon>Araceae</taxon>
        <taxon>Pothoideae</taxon>
        <taxon>Potheae</taxon>
        <taxon>Anthurium</taxon>
    </lineage>
</organism>
<dbReference type="PANTHER" id="PTHR33227:SF21">
    <property type="entry name" value="F12F1.21 PROTEIN"/>
    <property type="match status" value="1"/>
</dbReference>
<dbReference type="InterPro" id="IPR006969">
    <property type="entry name" value="Stig-like"/>
</dbReference>
<evidence type="ECO:0000256" key="1">
    <source>
        <dbReference type="ARBA" id="ARBA00006010"/>
    </source>
</evidence>
<dbReference type="PANTHER" id="PTHR33227">
    <property type="entry name" value="STIGMA-SPECIFIC STIG1-LIKE PROTEIN 3"/>
    <property type="match status" value="1"/>
</dbReference>
<protein>
    <submittedName>
        <fullName evidence="3">Protein csx2</fullName>
    </submittedName>
</protein>
<keyword evidence="2" id="KW-0732">Signal</keyword>
<dbReference type="AlphaFoldDB" id="A0A1D1Z2T1"/>
<name>A0A1D1Z2T1_9ARAE</name>